<feature type="chain" id="PRO_5033005440" description="Lipoprotein" evidence="1">
    <location>
        <begin position="33"/>
        <end position="166"/>
    </location>
</feature>
<dbReference type="AlphaFoldDB" id="A0A853G857"/>
<comment type="caution">
    <text evidence="2">The sequence shown here is derived from an EMBL/GenBank/DDBJ whole genome shotgun (WGS) entry which is preliminary data.</text>
</comment>
<evidence type="ECO:0000256" key="1">
    <source>
        <dbReference type="SAM" id="SignalP"/>
    </source>
</evidence>
<accession>A0A853G857</accession>
<dbReference type="PROSITE" id="PS51257">
    <property type="entry name" value="PROKAR_LIPOPROTEIN"/>
    <property type="match status" value="1"/>
</dbReference>
<evidence type="ECO:0000313" key="2">
    <source>
        <dbReference type="EMBL" id="NYT50856.1"/>
    </source>
</evidence>
<organism evidence="2 3">
    <name type="scientific">Parapusillimonas granuli</name>
    <dbReference type="NCBI Taxonomy" id="380911"/>
    <lineage>
        <taxon>Bacteria</taxon>
        <taxon>Pseudomonadati</taxon>
        <taxon>Pseudomonadota</taxon>
        <taxon>Betaproteobacteria</taxon>
        <taxon>Burkholderiales</taxon>
        <taxon>Alcaligenaceae</taxon>
        <taxon>Parapusillimonas</taxon>
    </lineage>
</organism>
<keyword evidence="1" id="KW-0732">Signal</keyword>
<evidence type="ECO:0008006" key="4">
    <source>
        <dbReference type="Google" id="ProtNLM"/>
    </source>
</evidence>
<sequence length="166" mass="18147">MLMHLLRRCRSTAAVCAAALLAACTAPSPAPRVETKPKEPPACVPAAANEKVAGNWLSVRTQKGVTGELRTLITLNPDGTMAYTELLKRGKHPSQGLYEAGCWKREQQTLTLQTLTSNGSPVEFDDPIYTNRYTIVSSTDKTLDLRSSEGVLLKGRRMSPGYRLPF</sequence>
<evidence type="ECO:0000313" key="3">
    <source>
        <dbReference type="Proteomes" id="UP000559809"/>
    </source>
</evidence>
<proteinExistence type="predicted"/>
<dbReference type="Proteomes" id="UP000559809">
    <property type="component" value="Unassembled WGS sequence"/>
</dbReference>
<protein>
    <recommendedName>
        <fullName evidence="4">Lipoprotein</fullName>
    </recommendedName>
</protein>
<feature type="signal peptide" evidence="1">
    <location>
        <begin position="1"/>
        <end position="32"/>
    </location>
</feature>
<reference evidence="2 3" key="1">
    <citation type="submission" date="2020-07" db="EMBL/GenBank/DDBJ databases">
        <title>Taxonomic revisions and descriptions of new bacterial species based on genomic comparisons in the high-G+C-content subgroup of the family Alcaligenaceae.</title>
        <authorList>
            <person name="Szabo A."/>
            <person name="Felfoldi T."/>
        </authorList>
    </citation>
    <scope>NUCLEOTIDE SEQUENCE [LARGE SCALE GENOMIC DNA]</scope>
    <source>
        <strain evidence="2 3">LMG 24012</strain>
    </source>
</reference>
<dbReference type="RefSeq" id="WP_180157190.1">
    <property type="nucleotide sequence ID" value="NZ_JACCEM010000008.1"/>
</dbReference>
<gene>
    <name evidence="2" type="ORF">H0A72_16180</name>
</gene>
<dbReference type="EMBL" id="JACCEM010000008">
    <property type="protein sequence ID" value="NYT50856.1"/>
    <property type="molecule type" value="Genomic_DNA"/>
</dbReference>
<keyword evidence="3" id="KW-1185">Reference proteome</keyword>
<name>A0A853G857_9BURK</name>